<sequence length="683" mass="76631">MVSNSQAEWTDLETKYRTPPVPETPHRKAICRQARGRLQRRQFARLVEAQCVAVIAAGESPNVSLTQAEHVVLARRFASPAPPEGPATRLRRHASRTRSERLLETRSTAHRLRLDHDKPTRAGSSASSYEQLAAVVLNLSSESLGNDDIAPGFPSCTQLCSALEDLGSLSPTRREDGREFPTYDQLAVALRDLTPTSEFQHDASPGFPFYAQLNAALRNLSPEMLSQMSLLWGFLLTRSWPKPCVDCHPARRARTMTHRDFRVMLSYRQRCTLSLINPALAGLLALLGFQDMRLWQPWMTLVPVERHVLPARSVRCLHCGAMKWSLEMPNACCLRGDVQLAPAFLPPSRLRELYSQRSVLDKIRGYNCTFAFTSTGAKENHTISRGNAPYTFRVNGAMHHRIGQLLPPEGANPTFAQIYVYDGSTGQEVALRGLAISSSLNLTTLGELQTILHDVNPPAAVYQSGREHANDSQEMCLALLDNPRVDPRRYNRPTAEEVAAIMIDGSPTASHRDAVLRNPCRNGPKSSRETVVVDNRWGAPCNPYLCQKYNCHVNVEICSTLQSVKYQYVYKGQDRATMTLGARRHRGEPALEDTNSNNAEDVVDEIKQYLDARYLSPPEACWTIFKYEMQNKSHHVHRLPVHEEGGQMVHYSTSARIEDLLEFNQFTMLTAVFSCVDWSLQTG</sequence>
<proteinExistence type="predicted"/>
<dbReference type="STRING" id="29920.A0A329S886"/>
<dbReference type="EMBL" id="MJFZ01000300">
    <property type="protein sequence ID" value="RAW31918.1"/>
    <property type="molecule type" value="Genomic_DNA"/>
</dbReference>
<dbReference type="AlphaFoldDB" id="A0A329S886"/>
<dbReference type="OrthoDB" id="128836at2759"/>
<keyword evidence="3" id="KW-1185">Reference proteome</keyword>
<comment type="caution">
    <text evidence="2">The sequence shown here is derived from an EMBL/GenBank/DDBJ whole genome shotgun (WGS) entry which is preliminary data.</text>
</comment>
<feature type="region of interest" description="Disordered" evidence="1">
    <location>
        <begin position="79"/>
        <end position="126"/>
    </location>
</feature>
<name>A0A329S886_9STRA</name>
<dbReference type="VEuPathDB" id="FungiDB:PC110_g11715"/>
<evidence type="ECO:0000313" key="3">
    <source>
        <dbReference type="Proteomes" id="UP000251314"/>
    </source>
</evidence>
<accession>A0A329S886</accession>
<evidence type="ECO:0008006" key="4">
    <source>
        <dbReference type="Google" id="ProtNLM"/>
    </source>
</evidence>
<dbReference type="PANTHER" id="PTHR45786">
    <property type="entry name" value="DNA BINDING PROTEIN-LIKE"/>
    <property type="match status" value="1"/>
</dbReference>
<gene>
    <name evidence="2" type="ORF">PC110_g11715</name>
</gene>
<protein>
    <recommendedName>
        <fullName evidence="4">Helitron helicase-like domain-containing protein</fullName>
    </recommendedName>
</protein>
<evidence type="ECO:0000313" key="2">
    <source>
        <dbReference type="EMBL" id="RAW31918.1"/>
    </source>
</evidence>
<evidence type="ECO:0000256" key="1">
    <source>
        <dbReference type="SAM" id="MobiDB-lite"/>
    </source>
</evidence>
<dbReference type="PANTHER" id="PTHR45786:SF74">
    <property type="entry name" value="ATP-DEPENDENT DNA HELICASE"/>
    <property type="match status" value="1"/>
</dbReference>
<organism evidence="2 3">
    <name type="scientific">Phytophthora cactorum</name>
    <dbReference type="NCBI Taxonomy" id="29920"/>
    <lineage>
        <taxon>Eukaryota</taxon>
        <taxon>Sar</taxon>
        <taxon>Stramenopiles</taxon>
        <taxon>Oomycota</taxon>
        <taxon>Peronosporomycetes</taxon>
        <taxon>Peronosporales</taxon>
        <taxon>Peronosporaceae</taxon>
        <taxon>Phytophthora</taxon>
    </lineage>
</organism>
<dbReference type="Proteomes" id="UP000251314">
    <property type="component" value="Unassembled WGS sequence"/>
</dbReference>
<reference evidence="2 3" key="1">
    <citation type="submission" date="2018-01" db="EMBL/GenBank/DDBJ databases">
        <title>Draft genome of the strawberry crown rot pathogen Phytophthora cactorum.</title>
        <authorList>
            <person name="Armitage A.D."/>
            <person name="Lysoe E."/>
            <person name="Nellist C.F."/>
            <person name="Harrison R.J."/>
            <person name="Brurberg M.B."/>
        </authorList>
    </citation>
    <scope>NUCLEOTIDE SEQUENCE [LARGE SCALE GENOMIC DNA]</scope>
    <source>
        <strain evidence="2 3">10300</strain>
    </source>
</reference>